<protein>
    <submittedName>
        <fullName evidence="2">Uncharacterized protein</fullName>
    </submittedName>
</protein>
<feature type="transmembrane region" description="Helical" evidence="1">
    <location>
        <begin position="88"/>
        <end position="109"/>
    </location>
</feature>
<dbReference type="Proteomes" id="UP000320095">
    <property type="component" value="Unassembled WGS sequence"/>
</dbReference>
<sequence length="111" mass="11413">MLSPNVVDVKYSPAGVSWALALLTIPGAALVMLFAAGQEMGNAGCTDEVCRHAGPDGFWFTLLSYGAPIVAVVTLALSYFTAKKRCGIAVPLIGLALLGAEAVVLSTAFGR</sequence>
<dbReference type="OrthoDB" id="4762660at2"/>
<feature type="transmembrane region" description="Helical" evidence="1">
    <location>
        <begin position="57"/>
        <end position="82"/>
    </location>
</feature>
<feature type="transmembrane region" description="Helical" evidence="1">
    <location>
        <begin position="15"/>
        <end position="36"/>
    </location>
</feature>
<evidence type="ECO:0000313" key="2">
    <source>
        <dbReference type="EMBL" id="TPG32873.1"/>
    </source>
</evidence>
<accession>A0A502E5E3</accession>
<evidence type="ECO:0000256" key="1">
    <source>
        <dbReference type="SAM" id="Phobius"/>
    </source>
</evidence>
<organism evidence="2 3">
    <name type="scientific">Mycolicibacterium hodleri</name>
    <dbReference type="NCBI Taxonomy" id="49897"/>
    <lineage>
        <taxon>Bacteria</taxon>
        <taxon>Bacillati</taxon>
        <taxon>Actinomycetota</taxon>
        <taxon>Actinomycetes</taxon>
        <taxon>Mycobacteriales</taxon>
        <taxon>Mycobacteriaceae</taxon>
        <taxon>Mycolicibacterium</taxon>
    </lineage>
</organism>
<keyword evidence="1" id="KW-1133">Transmembrane helix</keyword>
<evidence type="ECO:0000313" key="3">
    <source>
        <dbReference type="Proteomes" id="UP000320095"/>
    </source>
</evidence>
<comment type="caution">
    <text evidence="2">The sequence shown here is derived from an EMBL/GenBank/DDBJ whole genome shotgun (WGS) entry which is preliminary data.</text>
</comment>
<gene>
    <name evidence="2" type="ORF">EAH80_18070</name>
</gene>
<dbReference type="EMBL" id="RCZG01000007">
    <property type="protein sequence ID" value="TPG32873.1"/>
    <property type="molecule type" value="Genomic_DNA"/>
</dbReference>
<reference evidence="2 3" key="1">
    <citation type="journal article" date="2019" name="Environ. Microbiol.">
        <title>Species interactions and distinct microbial communities in high Arctic permafrost affected cryosols are associated with the CH4 and CO2 gas fluxes.</title>
        <authorList>
            <person name="Altshuler I."/>
            <person name="Hamel J."/>
            <person name="Turney S."/>
            <person name="Magnuson E."/>
            <person name="Levesque R."/>
            <person name="Greer C."/>
            <person name="Whyte L.G."/>
        </authorList>
    </citation>
    <scope>NUCLEOTIDE SEQUENCE [LARGE SCALE GENOMIC DNA]</scope>
    <source>
        <strain evidence="2 3">S5.20</strain>
    </source>
</reference>
<dbReference type="AlphaFoldDB" id="A0A502E5E3"/>
<keyword evidence="3" id="KW-1185">Reference proteome</keyword>
<name>A0A502E5E3_9MYCO</name>
<keyword evidence="1" id="KW-0472">Membrane</keyword>
<keyword evidence="1" id="KW-0812">Transmembrane</keyword>
<proteinExistence type="predicted"/>